<organism evidence="1 2">
    <name type="scientific">Cetraspora pellucida</name>
    <dbReference type="NCBI Taxonomy" id="1433469"/>
    <lineage>
        <taxon>Eukaryota</taxon>
        <taxon>Fungi</taxon>
        <taxon>Fungi incertae sedis</taxon>
        <taxon>Mucoromycota</taxon>
        <taxon>Glomeromycotina</taxon>
        <taxon>Glomeromycetes</taxon>
        <taxon>Diversisporales</taxon>
        <taxon>Gigasporaceae</taxon>
        <taxon>Cetraspora</taxon>
    </lineage>
</organism>
<reference evidence="1" key="1">
    <citation type="submission" date="2021-06" db="EMBL/GenBank/DDBJ databases">
        <authorList>
            <person name="Kallberg Y."/>
            <person name="Tangrot J."/>
            <person name="Rosling A."/>
        </authorList>
    </citation>
    <scope>NUCLEOTIDE SEQUENCE</scope>
    <source>
        <strain evidence="1">28 12/20/2015</strain>
    </source>
</reference>
<dbReference type="EMBL" id="CAJVPW010000216">
    <property type="protein sequence ID" value="CAG8446912.1"/>
    <property type="molecule type" value="Genomic_DNA"/>
</dbReference>
<evidence type="ECO:0000313" key="1">
    <source>
        <dbReference type="EMBL" id="CAG8446912.1"/>
    </source>
</evidence>
<accession>A0ACA9K1N9</accession>
<sequence>MTLLLTNKVVHAKKNFLDIIKRKVQVNSAEICTVNSNCTSNNCLIGPNGFGACACSLGNGNKECDFGEACKNNNDCKDGTCSNSICVCAGNNKGLCFGGDPCSSNVDCSSGVCAVNRICTNENQIPII</sequence>
<proteinExistence type="predicted"/>
<comment type="caution">
    <text evidence="1">The sequence shown here is derived from an EMBL/GenBank/DDBJ whole genome shotgun (WGS) entry which is preliminary data.</text>
</comment>
<evidence type="ECO:0000313" key="2">
    <source>
        <dbReference type="Proteomes" id="UP000789366"/>
    </source>
</evidence>
<protein>
    <submittedName>
        <fullName evidence="1">16290_t:CDS:1</fullName>
    </submittedName>
</protein>
<keyword evidence="2" id="KW-1185">Reference proteome</keyword>
<gene>
    <name evidence="1" type="ORF">SPELUC_LOCUS563</name>
</gene>
<dbReference type="Proteomes" id="UP000789366">
    <property type="component" value="Unassembled WGS sequence"/>
</dbReference>
<name>A0ACA9K1N9_9GLOM</name>